<organism evidence="2 3">
    <name type="scientific">Symbiodinium natans</name>
    <dbReference type="NCBI Taxonomy" id="878477"/>
    <lineage>
        <taxon>Eukaryota</taxon>
        <taxon>Sar</taxon>
        <taxon>Alveolata</taxon>
        <taxon>Dinophyceae</taxon>
        <taxon>Suessiales</taxon>
        <taxon>Symbiodiniaceae</taxon>
        <taxon>Symbiodinium</taxon>
    </lineage>
</organism>
<feature type="transmembrane region" description="Helical" evidence="1">
    <location>
        <begin position="394"/>
        <end position="415"/>
    </location>
</feature>
<evidence type="ECO:0000256" key="1">
    <source>
        <dbReference type="SAM" id="Phobius"/>
    </source>
</evidence>
<dbReference type="EMBL" id="CAJNDS010000380">
    <property type="protein sequence ID" value="CAE7199360.1"/>
    <property type="molecule type" value="Genomic_DNA"/>
</dbReference>
<feature type="transmembrane region" description="Helical" evidence="1">
    <location>
        <begin position="427"/>
        <end position="446"/>
    </location>
</feature>
<dbReference type="Proteomes" id="UP000604046">
    <property type="component" value="Unassembled WGS sequence"/>
</dbReference>
<keyword evidence="1" id="KW-0812">Transmembrane</keyword>
<reference evidence="2" key="1">
    <citation type="submission" date="2021-02" db="EMBL/GenBank/DDBJ databases">
        <authorList>
            <person name="Dougan E. K."/>
            <person name="Rhodes N."/>
            <person name="Thang M."/>
            <person name="Chan C."/>
        </authorList>
    </citation>
    <scope>NUCLEOTIDE SEQUENCE</scope>
</reference>
<evidence type="ECO:0000313" key="2">
    <source>
        <dbReference type="EMBL" id="CAE7199360.1"/>
    </source>
</evidence>
<dbReference type="AlphaFoldDB" id="A0A812JCJ8"/>
<protein>
    <submittedName>
        <fullName evidence="2">Uncharacterized protein</fullName>
    </submittedName>
</protein>
<accession>A0A812JCJ8</accession>
<name>A0A812JCJ8_9DINO</name>
<evidence type="ECO:0000313" key="3">
    <source>
        <dbReference type="Proteomes" id="UP000604046"/>
    </source>
</evidence>
<keyword evidence="3" id="KW-1185">Reference proteome</keyword>
<sequence>MTVKMLLGSALTALASYSLIVLCCNGRTVLFPSFAPSFSLELRSGSVLPNARMESAEQQGLFKHWDASYETGINIGVYVGTSCIFLDKLLEANKGGRVGLRTVCVEPNTGVLPLLQKNLAASGSEVQLAHGLMADREHCPDGAQLMDGGKGLDSPRNLSAPMKFRTDDDQDSFLVERCFTPEHMRAVLGKLPAVWFIDCDGCWPDVYHQFQSSFEDPSVKLVLYERDTVYGTSESEKVWEAKYREMESSLRRQGFSAKQCVSNSLWGVWVWQRGGPAFTVHLWCLVLWAGFLWASARGCDFLASIVSQLAACQACQLGPVPLWRMLVLPVWLRVFRSLEILPVNLKEPITGLDCTWTCVHEGLAFAVSNFAFLYPAVLWPAARCCSQRHACQAWLVFLASAQSAILGGFVFHAMWKPAPVCSGPGPMQSIWEATVLVTIALSLFAMKDFQCQSMSRVSPGLPRDED</sequence>
<gene>
    <name evidence="2" type="ORF">SNAT2548_LOCUS5837</name>
</gene>
<proteinExistence type="predicted"/>
<keyword evidence="1" id="KW-0472">Membrane</keyword>
<comment type="caution">
    <text evidence="2">The sequence shown here is derived from an EMBL/GenBank/DDBJ whole genome shotgun (WGS) entry which is preliminary data.</text>
</comment>
<feature type="transmembrane region" description="Helical" evidence="1">
    <location>
        <begin position="362"/>
        <end position="382"/>
    </location>
</feature>
<dbReference type="OrthoDB" id="10281130at2759"/>
<keyword evidence="1" id="KW-1133">Transmembrane helix</keyword>